<dbReference type="OrthoDB" id="9788621at2"/>
<dbReference type="RefSeq" id="WP_139481120.1">
    <property type="nucleotide sequence ID" value="NZ_CAADFB020000012.1"/>
</dbReference>
<accession>A0A508T4B6</accession>
<gene>
    <name evidence="1" type="ORF">CI1B_25930</name>
</gene>
<organism evidence="1 2">
    <name type="scientific">Bradyrhizobium ivorense</name>
    <dbReference type="NCBI Taxonomy" id="2511166"/>
    <lineage>
        <taxon>Bacteria</taxon>
        <taxon>Pseudomonadati</taxon>
        <taxon>Pseudomonadota</taxon>
        <taxon>Alphaproteobacteria</taxon>
        <taxon>Hyphomicrobiales</taxon>
        <taxon>Nitrobacteraceae</taxon>
        <taxon>Bradyrhizobium</taxon>
    </lineage>
</organism>
<proteinExistence type="predicted"/>
<evidence type="ECO:0000313" key="2">
    <source>
        <dbReference type="Proteomes" id="UP000328092"/>
    </source>
</evidence>
<dbReference type="AlphaFoldDB" id="A0A508T4B6"/>
<protein>
    <submittedName>
        <fullName evidence="1">Uncharacterized protein</fullName>
    </submittedName>
</protein>
<evidence type="ECO:0000313" key="1">
    <source>
        <dbReference type="EMBL" id="VIO69270.1"/>
    </source>
</evidence>
<sequence>MDAEGAVPEEGTGWTAEQVAIVVANYFLMLERVAGRRENQAMRITVWSRSNSSFNPQPKRPDAY</sequence>
<dbReference type="Proteomes" id="UP000328092">
    <property type="component" value="Unassembled WGS sequence"/>
</dbReference>
<keyword evidence="2" id="KW-1185">Reference proteome</keyword>
<dbReference type="EMBL" id="CAADFC020000009">
    <property type="protein sequence ID" value="VIO69270.1"/>
    <property type="molecule type" value="Genomic_DNA"/>
</dbReference>
<name>A0A508T4B6_9BRAD</name>
<comment type="caution">
    <text evidence="1">The sequence shown here is derived from an EMBL/GenBank/DDBJ whole genome shotgun (WGS) entry which is preliminary data.</text>
</comment>
<reference evidence="1" key="1">
    <citation type="submission" date="2019-02" db="EMBL/GenBank/DDBJ databases">
        <authorList>
            <person name="Pothier F.J."/>
        </authorList>
    </citation>
    <scope>NUCLEOTIDE SEQUENCE</scope>
    <source>
        <strain evidence="1">CI-1B</strain>
    </source>
</reference>